<dbReference type="Gene3D" id="3.40.50.150">
    <property type="entry name" value="Vaccinia Virus protein VP39"/>
    <property type="match status" value="1"/>
</dbReference>
<proteinExistence type="predicted"/>
<comment type="caution">
    <text evidence="1">The sequence shown here is derived from an EMBL/GenBank/DDBJ whole genome shotgun (WGS) entry which is preliminary data.</text>
</comment>
<dbReference type="InterPro" id="IPR029063">
    <property type="entry name" value="SAM-dependent_MTases_sf"/>
</dbReference>
<dbReference type="InParanoid" id="A0A3A9JHX1"/>
<keyword evidence="3" id="KW-1185">Reference proteome</keyword>
<evidence type="ECO:0000313" key="4">
    <source>
        <dbReference type="Proteomes" id="UP000278036"/>
    </source>
</evidence>
<gene>
    <name evidence="1" type="ORF">D6Z83_07105</name>
    <name evidence="2" type="ORF">EBE87_10345</name>
</gene>
<dbReference type="GO" id="GO:0032259">
    <property type="term" value="P:methylation"/>
    <property type="evidence" value="ECO:0007669"/>
    <property type="project" value="UniProtKB-KW"/>
</dbReference>
<dbReference type="GO" id="GO:0008168">
    <property type="term" value="F:methyltransferase activity"/>
    <property type="evidence" value="ECO:0007669"/>
    <property type="project" value="UniProtKB-KW"/>
</dbReference>
<evidence type="ECO:0000313" key="1">
    <source>
        <dbReference type="EMBL" id="RKK04881.1"/>
    </source>
</evidence>
<dbReference type="SUPFAM" id="SSF53335">
    <property type="entry name" value="S-adenosyl-L-methionine-dependent methyltransferases"/>
    <property type="match status" value="1"/>
</dbReference>
<evidence type="ECO:0000313" key="2">
    <source>
        <dbReference type="EMBL" id="RMI25014.1"/>
    </source>
</evidence>
<dbReference type="Proteomes" id="UP000278036">
    <property type="component" value="Unassembled WGS sequence"/>
</dbReference>
<dbReference type="NCBIfam" id="TIGR01444">
    <property type="entry name" value="fkbM_fam"/>
    <property type="match status" value="1"/>
</dbReference>
<dbReference type="AlphaFoldDB" id="A0A3A9JHX1"/>
<keyword evidence="1" id="KW-0489">Methyltransferase</keyword>
<dbReference type="InterPro" id="IPR006342">
    <property type="entry name" value="FkbM_mtfrase"/>
</dbReference>
<reference evidence="1 4" key="1">
    <citation type="submission" date="2018-09" db="EMBL/GenBank/DDBJ databases">
        <title>Roseomonas sp. nov., isolated from feces of Tibetan antelopes in the Qinghai-Tibet plateau, China.</title>
        <authorList>
            <person name="Tian Z."/>
        </authorList>
    </citation>
    <scope>NUCLEOTIDE SEQUENCE [LARGE SCALE GENOMIC DNA]</scope>
    <source>
        <strain evidence="2 3">Z23</strain>
        <strain evidence="1 4">Z24</strain>
    </source>
</reference>
<dbReference type="EMBL" id="RFLX01000006">
    <property type="protein sequence ID" value="RMI25014.1"/>
    <property type="molecule type" value="Genomic_DNA"/>
</dbReference>
<dbReference type="EMBL" id="RAQU01000029">
    <property type="protein sequence ID" value="RKK04881.1"/>
    <property type="molecule type" value="Genomic_DNA"/>
</dbReference>
<organism evidence="1 4">
    <name type="scientific">Teichococcus wenyumeiae</name>
    <dbReference type="NCBI Taxonomy" id="2478470"/>
    <lineage>
        <taxon>Bacteria</taxon>
        <taxon>Pseudomonadati</taxon>
        <taxon>Pseudomonadota</taxon>
        <taxon>Alphaproteobacteria</taxon>
        <taxon>Acetobacterales</taxon>
        <taxon>Roseomonadaceae</taxon>
        <taxon>Roseomonas</taxon>
    </lineage>
</organism>
<protein>
    <submittedName>
        <fullName evidence="1">FkbM family methyltransferase</fullName>
    </submittedName>
</protein>
<keyword evidence="1" id="KW-0808">Transferase</keyword>
<dbReference type="Proteomes" id="UP000274097">
    <property type="component" value="Unassembled WGS sequence"/>
</dbReference>
<name>A0A3A9JHX1_9PROT</name>
<evidence type="ECO:0000313" key="3">
    <source>
        <dbReference type="Proteomes" id="UP000274097"/>
    </source>
</evidence>
<sequence length="344" mass="37947">MAYMPHRTTEAAERLRKLEGMVMALTPPPEPPPVASAPPPATVCPLVVYPGYSEQDLAVFEPFRNILREPEPGSIVNFLGARMRTEFVSTCKHLDGKVLDLPVPDDGWHSEAIEWIGLLKSVLAAKGRWVSMELGAGWGPWSVGAAAAARHLGIKDIKLYAVEADPGHFQFLLRHMQDNGLDPAAHRPIQAAVGPEAGKARWPKVHDPADDWGSRPMEVVGQDGQDHIGRHFEDWLDVDIVAIGDLLAEQPLWDLVHIDVQGWEASLCEAAIESMNAKVRYVVAGTHDSKLHGDLMDLFFRHGWVLENEKPPRFAWQHGAKSLVAMTSHDGTQVWRNPALSSPA</sequence>
<accession>A0A3A9JHX1</accession>